<accession>A0A397TUC4</accession>
<keyword evidence="3" id="KW-1185">Reference proteome</keyword>
<name>A0A397TUC4_9GLOM</name>
<evidence type="ECO:0000313" key="3">
    <source>
        <dbReference type="Proteomes" id="UP000265703"/>
    </source>
</evidence>
<keyword evidence="1" id="KW-1133">Transmembrane helix</keyword>
<comment type="caution">
    <text evidence="2">The sequence shown here is derived from an EMBL/GenBank/DDBJ whole genome shotgun (WGS) entry which is preliminary data.</text>
</comment>
<organism evidence="2 3">
    <name type="scientific">Glomus cerebriforme</name>
    <dbReference type="NCBI Taxonomy" id="658196"/>
    <lineage>
        <taxon>Eukaryota</taxon>
        <taxon>Fungi</taxon>
        <taxon>Fungi incertae sedis</taxon>
        <taxon>Mucoromycota</taxon>
        <taxon>Glomeromycotina</taxon>
        <taxon>Glomeromycetes</taxon>
        <taxon>Glomerales</taxon>
        <taxon>Glomeraceae</taxon>
        <taxon>Glomus</taxon>
    </lineage>
</organism>
<protein>
    <recommendedName>
        <fullName evidence="4">Tetraspanin family-domain-containing protein</fullName>
    </recommendedName>
</protein>
<dbReference type="Proteomes" id="UP000265703">
    <property type="component" value="Unassembled WGS sequence"/>
</dbReference>
<dbReference type="AlphaFoldDB" id="A0A397TUC4"/>
<proteinExistence type="predicted"/>
<sequence>MVDCCLCCIPVRLGTIILAIISLVVAIFGAIGYLGKPDELLVGFPHGISTLFGLLFILMGLISVFGIIGSCFSSPGAVKLFEWMLWGFVVAFAIIAGVTIYSSIVNKQIAIDRCVAELQGETDKTLGGVNDSNSNIPIVNGITNSTTGAINDKISGNFPEICKERERVKIWSKVISSIFITLFGAYFAGVTSRFADELHVSKSRSISNIHPTTPASRINLSDTKHVPITA</sequence>
<keyword evidence="1" id="KW-0472">Membrane</keyword>
<evidence type="ECO:0000313" key="2">
    <source>
        <dbReference type="EMBL" id="RIA98514.1"/>
    </source>
</evidence>
<feature type="transmembrane region" description="Helical" evidence="1">
    <location>
        <begin position="83"/>
        <end position="104"/>
    </location>
</feature>
<feature type="transmembrane region" description="Helical" evidence="1">
    <location>
        <begin position="47"/>
        <end position="68"/>
    </location>
</feature>
<gene>
    <name evidence="2" type="ORF">C1645_749553</name>
</gene>
<dbReference type="STRING" id="658196.A0A397TUC4"/>
<feature type="transmembrane region" description="Helical" evidence="1">
    <location>
        <begin position="16"/>
        <end position="35"/>
    </location>
</feature>
<evidence type="ECO:0000256" key="1">
    <source>
        <dbReference type="SAM" id="Phobius"/>
    </source>
</evidence>
<dbReference type="OrthoDB" id="2239528at2759"/>
<dbReference type="EMBL" id="QKYT01000014">
    <property type="protein sequence ID" value="RIA98514.1"/>
    <property type="molecule type" value="Genomic_DNA"/>
</dbReference>
<evidence type="ECO:0008006" key="4">
    <source>
        <dbReference type="Google" id="ProtNLM"/>
    </source>
</evidence>
<keyword evidence="1" id="KW-0812">Transmembrane</keyword>
<reference evidence="2 3" key="1">
    <citation type="submission" date="2018-06" db="EMBL/GenBank/DDBJ databases">
        <title>Comparative genomics reveals the genomic features of Rhizophagus irregularis, R. cerebriforme, R. diaphanum and Gigaspora rosea, and their symbiotic lifestyle signature.</title>
        <authorList>
            <person name="Morin E."/>
            <person name="San Clemente H."/>
            <person name="Chen E.C.H."/>
            <person name="De La Providencia I."/>
            <person name="Hainaut M."/>
            <person name="Kuo A."/>
            <person name="Kohler A."/>
            <person name="Murat C."/>
            <person name="Tang N."/>
            <person name="Roy S."/>
            <person name="Loubradou J."/>
            <person name="Henrissat B."/>
            <person name="Grigoriev I.V."/>
            <person name="Corradi N."/>
            <person name="Roux C."/>
            <person name="Martin F.M."/>
        </authorList>
    </citation>
    <scope>NUCLEOTIDE SEQUENCE [LARGE SCALE GENOMIC DNA]</scope>
    <source>
        <strain evidence="2 3">DAOM 227022</strain>
    </source>
</reference>
<feature type="transmembrane region" description="Helical" evidence="1">
    <location>
        <begin position="170"/>
        <end position="189"/>
    </location>
</feature>